<dbReference type="AlphaFoldDB" id="A0AAV5L5R3"/>
<gene>
    <name evidence="4" type="ORF">SLEP1_g40903</name>
</gene>
<dbReference type="GO" id="GO:0009740">
    <property type="term" value="P:gibberellic acid mediated signaling pathway"/>
    <property type="evidence" value="ECO:0007669"/>
    <property type="project" value="UniProtKB-KW"/>
</dbReference>
<dbReference type="Proteomes" id="UP001054252">
    <property type="component" value="Unassembled WGS sequence"/>
</dbReference>
<feature type="chain" id="PRO_5043697308" evidence="3">
    <location>
        <begin position="24"/>
        <end position="82"/>
    </location>
</feature>
<proteinExistence type="inferred from homology"/>
<evidence type="ECO:0000256" key="3">
    <source>
        <dbReference type="SAM" id="SignalP"/>
    </source>
</evidence>
<name>A0AAV5L5R3_9ROSI</name>
<evidence type="ECO:0000256" key="2">
    <source>
        <dbReference type="ARBA" id="ARBA00022941"/>
    </source>
</evidence>
<dbReference type="PANTHER" id="PTHR23201:SF12">
    <property type="entry name" value="OS05G0432200 PROTEIN"/>
    <property type="match status" value="1"/>
</dbReference>
<feature type="signal peptide" evidence="3">
    <location>
        <begin position="1"/>
        <end position="23"/>
    </location>
</feature>
<evidence type="ECO:0000313" key="4">
    <source>
        <dbReference type="EMBL" id="GKV32289.1"/>
    </source>
</evidence>
<comment type="caution">
    <text evidence="4">The sequence shown here is derived from an EMBL/GenBank/DDBJ whole genome shotgun (WGS) entry which is preliminary data.</text>
</comment>
<dbReference type="PANTHER" id="PTHR23201">
    <property type="entry name" value="EXTENSIN, PROLINE-RICH PROTEIN"/>
    <property type="match status" value="1"/>
</dbReference>
<dbReference type="EMBL" id="BPVZ01000095">
    <property type="protein sequence ID" value="GKV32289.1"/>
    <property type="molecule type" value="Genomic_DNA"/>
</dbReference>
<reference evidence="4 5" key="1">
    <citation type="journal article" date="2021" name="Commun. Biol.">
        <title>The genome of Shorea leprosula (Dipterocarpaceae) highlights the ecological relevance of drought in aseasonal tropical rainforests.</title>
        <authorList>
            <person name="Ng K.K.S."/>
            <person name="Kobayashi M.J."/>
            <person name="Fawcett J.A."/>
            <person name="Hatakeyama M."/>
            <person name="Paape T."/>
            <person name="Ng C.H."/>
            <person name="Ang C.C."/>
            <person name="Tnah L.H."/>
            <person name="Lee C.T."/>
            <person name="Nishiyama T."/>
            <person name="Sese J."/>
            <person name="O'Brien M.J."/>
            <person name="Copetti D."/>
            <person name="Mohd Noor M.I."/>
            <person name="Ong R.C."/>
            <person name="Putra M."/>
            <person name="Sireger I.Z."/>
            <person name="Indrioko S."/>
            <person name="Kosugi Y."/>
            <person name="Izuno A."/>
            <person name="Isagi Y."/>
            <person name="Lee S.L."/>
            <person name="Shimizu K.K."/>
        </authorList>
    </citation>
    <scope>NUCLEOTIDE SEQUENCE [LARGE SCALE GENOMIC DNA]</scope>
    <source>
        <strain evidence="4">214</strain>
    </source>
</reference>
<dbReference type="Pfam" id="PF02704">
    <property type="entry name" value="GASA"/>
    <property type="match status" value="1"/>
</dbReference>
<protein>
    <submittedName>
        <fullName evidence="4">Uncharacterized protein</fullName>
    </submittedName>
</protein>
<evidence type="ECO:0000313" key="5">
    <source>
        <dbReference type="Proteomes" id="UP001054252"/>
    </source>
</evidence>
<accession>A0AAV5L5R3</accession>
<keyword evidence="2" id="KW-0939">Gibberellin signaling pathway</keyword>
<keyword evidence="5" id="KW-1185">Reference proteome</keyword>
<evidence type="ECO:0000256" key="1">
    <source>
        <dbReference type="ARBA" id="ARBA00010582"/>
    </source>
</evidence>
<keyword evidence="3" id="KW-0732">Signal</keyword>
<organism evidence="4 5">
    <name type="scientific">Rubroshorea leprosula</name>
    <dbReference type="NCBI Taxonomy" id="152421"/>
    <lineage>
        <taxon>Eukaryota</taxon>
        <taxon>Viridiplantae</taxon>
        <taxon>Streptophyta</taxon>
        <taxon>Embryophyta</taxon>
        <taxon>Tracheophyta</taxon>
        <taxon>Spermatophyta</taxon>
        <taxon>Magnoliopsida</taxon>
        <taxon>eudicotyledons</taxon>
        <taxon>Gunneridae</taxon>
        <taxon>Pentapetalae</taxon>
        <taxon>rosids</taxon>
        <taxon>malvids</taxon>
        <taxon>Malvales</taxon>
        <taxon>Dipterocarpaceae</taxon>
        <taxon>Rubroshorea</taxon>
    </lineage>
</organism>
<comment type="similarity">
    <text evidence="1">Belongs to the GASA family.</text>
</comment>
<dbReference type="InterPro" id="IPR003854">
    <property type="entry name" value="GASA"/>
</dbReference>
<sequence length="82" mass="9021">MASIKTTIILGILCLVLLHEFESMNMAGADGKIDCKSKCDYRCSKASRHKMCIRACNTCCQRCNCVPRGLQATKTFALATQT</sequence>